<gene>
    <name evidence="1" type="ORF">Bca52824_074201</name>
</gene>
<comment type="caution">
    <text evidence="1">The sequence shown here is derived from an EMBL/GenBank/DDBJ whole genome shotgun (WGS) entry which is preliminary data.</text>
</comment>
<dbReference type="AlphaFoldDB" id="A0A8X7U5Z6"/>
<evidence type="ECO:0000313" key="2">
    <source>
        <dbReference type="Proteomes" id="UP000886595"/>
    </source>
</evidence>
<keyword evidence="2" id="KW-1185">Reference proteome</keyword>
<name>A0A8X7U5Z6_BRACI</name>
<dbReference type="OrthoDB" id="1113676at2759"/>
<dbReference type="Proteomes" id="UP000886595">
    <property type="component" value="Unassembled WGS sequence"/>
</dbReference>
<dbReference type="EMBL" id="JAAMPC010000014">
    <property type="protein sequence ID" value="KAG2267122.1"/>
    <property type="molecule type" value="Genomic_DNA"/>
</dbReference>
<proteinExistence type="predicted"/>
<accession>A0A8X7U5Z6</accession>
<sequence length="190" mass="21610">MGNKLCVWVQMTDQDTVMILTGNWVREDDGKWFTTLKSGLEYEELVDLVKQSLAIASQNVTLKMSYQYPSWMLIDDGDGSTPQFISDDHEVEVLVQMRRKIEEVNLCVTIAKCSDGLSTANRKPHLQMSLIRTSVIPRRRVPQTLMQQQRMSGWSLRSLTALWFSQPISSITAATFALSAEIEFSPLKPH</sequence>
<evidence type="ECO:0000313" key="1">
    <source>
        <dbReference type="EMBL" id="KAG2267122.1"/>
    </source>
</evidence>
<reference evidence="1 2" key="1">
    <citation type="submission" date="2020-02" db="EMBL/GenBank/DDBJ databases">
        <authorList>
            <person name="Ma Q."/>
            <person name="Huang Y."/>
            <person name="Song X."/>
            <person name="Pei D."/>
        </authorList>
    </citation>
    <scope>NUCLEOTIDE SEQUENCE [LARGE SCALE GENOMIC DNA]</scope>
    <source>
        <strain evidence="1">Sxm20200214</strain>
        <tissue evidence="1">Leaf</tissue>
    </source>
</reference>
<protein>
    <submittedName>
        <fullName evidence="1">Uncharacterized protein</fullName>
    </submittedName>
</protein>
<organism evidence="1 2">
    <name type="scientific">Brassica carinata</name>
    <name type="common">Ethiopian mustard</name>
    <name type="synonym">Abyssinian cabbage</name>
    <dbReference type="NCBI Taxonomy" id="52824"/>
    <lineage>
        <taxon>Eukaryota</taxon>
        <taxon>Viridiplantae</taxon>
        <taxon>Streptophyta</taxon>
        <taxon>Embryophyta</taxon>
        <taxon>Tracheophyta</taxon>
        <taxon>Spermatophyta</taxon>
        <taxon>Magnoliopsida</taxon>
        <taxon>eudicotyledons</taxon>
        <taxon>Gunneridae</taxon>
        <taxon>Pentapetalae</taxon>
        <taxon>rosids</taxon>
        <taxon>malvids</taxon>
        <taxon>Brassicales</taxon>
        <taxon>Brassicaceae</taxon>
        <taxon>Brassiceae</taxon>
        <taxon>Brassica</taxon>
    </lineage>
</organism>